<dbReference type="Pfam" id="PF07690">
    <property type="entry name" value="MFS_1"/>
    <property type="match status" value="1"/>
</dbReference>
<feature type="transmembrane region" description="Helical" evidence="7">
    <location>
        <begin position="278"/>
        <end position="298"/>
    </location>
</feature>
<dbReference type="RefSeq" id="XP_001274607.1">
    <property type="nucleotide sequence ID" value="XM_001274606.1"/>
</dbReference>
<feature type="transmembrane region" description="Helical" evidence="7">
    <location>
        <begin position="431"/>
        <end position="454"/>
    </location>
</feature>
<dbReference type="SUPFAM" id="SSF103473">
    <property type="entry name" value="MFS general substrate transporter"/>
    <property type="match status" value="1"/>
</dbReference>
<dbReference type="VEuPathDB" id="FungiDB:ACLA_016270"/>
<reference evidence="9 10" key="1">
    <citation type="journal article" date="2008" name="PLoS Genet.">
        <title>Genomic islands in the pathogenic filamentous fungus Aspergillus fumigatus.</title>
        <authorList>
            <person name="Fedorova N.D."/>
            <person name="Khaldi N."/>
            <person name="Joardar V.S."/>
            <person name="Maiti R."/>
            <person name="Amedeo P."/>
            <person name="Anderson M.J."/>
            <person name="Crabtree J."/>
            <person name="Silva J.C."/>
            <person name="Badger J.H."/>
            <person name="Albarraq A."/>
            <person name="Angiuoli S."/>
            <person name="Bussey H."/>
            <person name="Bowyer P."/>
            <person name="Cotty P.J."/>
            <person name="Dyer P.S."/>
            <person name="Egan A."/>
            <person name="Galens K."/>
            <person name="Fraser-Liggett C.M."/>
            <person name="Haas B.J."/>
            <person name="Inman J.M."/>
            <person name="Kent R."/>
            <person name="Lemieux S."/>
            <person name="Malavazi I."/>
            <person name="Orvis J."/>
            <person name="Roemer T."/>
            <person name="Ronning C.M."/>
            <person name="Sundaram J.P."/>
            <person name="Sutton G."/>
            <person name="Turner G."/>
            <person name="Venter J.C."/>
            <person name="White O.R."/>
            <person name="Whitty B.R."/>
            <person name="Youngman P."/>
            <person name="Wolfe K.H."/>
            <person name="Goldman G.H."/>
            <person name="Wortman J.R."/>
            <person name="Jiang B."/>
            <person name="Denning D.W."/>
            <person name="Nierman W.C."/>
        </authorList>
    </citation>
    <scope>NUCLEOTIDE SEQUENCE [LARGE SCALE GENOMIC DNA]</scope>
    <source>
        <strain evidence="10">ATCC 1007 / CBS 513.65 / DSM 816 / NCTC 3887 / NRRL 1</strain>
    </source>
</reference>
<evidence type="ECO:0000256" key="3">
    <source>
        <dbReference type="ARBA" id="ARBA00022448"/>
    </source>
</evidence>
<comment type="similarity">
    <text evidence="2">Belongs to the major facilitator superfamily.</text>
</comment>
<evidence type="ECO:0000259" key="8">
    <source>
        <dbReference type="PROSITE" id="PS50850"/>
    </source>
</evidence>
<feature type="transmembrane region" description="Helical" evidence="7">
    <location>
        <begin position="367"/>
        <end position="388"/>
    </location>
</feature>
<dbReference type="GeneID" id="4706594"/>
<dbReference type="FunFam" id="1.20.1250.20:FF:000013">
    <property type="entry name" value="MFS general substrate transporter"/>
    <property type="match status" value="1"/>
</dbReference>
<keyword evidence="6 7" id="KW-0472">Membrane</keyword>
<dbReference type="InterPro" id="IPR036259">
    <property type="entry name" value="MFS_trans_sf"/>
</dbReference>
<dbReference type="InterPro" id="IPR020846">
    <property type="entry name" value="MFS_dom"/>
</dbReference>
<dbReference type="PANTHER" id="PTHR43791">
    <property type="entry name" value="PERMEASE-RELATED"/>
    <property type="match status" value="1"/>
</dbReference>
<protein>
    <submittedName>
        <fullName evidence="9">MFS transporter</fullName>
    </submittedName>
</protein>
<proteinExistence type="inferred from homology"/>
<feature type="transmembrane region" description="Helical" evidence="7">
    <location>
        <begin position="204"/>
        <end position="226"/>
    </location>
</feature>
<keyword evidence="3" id="KW-0813">Transport</keyword>
<evidence type="ECO:0000313" key="9">
    <source>
        <dbReference type="EMBL" id="EAW13181.1"/>
    </source>
</evidence>
<feature type="transmembrane region" description="Helical" evidence="7">
    <location>
        <begin position="341"/>
        <end position="361"/>
    </location>
</feature>
<dbReference type="Gene3D" id="1.20.1250.20">
    <property type="entry name" value="MFS general substrate transporter like domains"/>
    <property type="match status" value="2"/>
</dbReference>
<feature type="transmembrane region" description="Helical" evidence="7">
    <location>
        <begin position="78"/>
        <end position="96"/>
    </location>
</feature>
<dbReference type="KEGG" id="act:ACLA_016270"/>
<keyword evidence="4 7" id="KW-0812">Transmembrane</keyword>
<feature type="transmembrane region" description="Helical" evidence="7">
    <location>
        <begin position="400"/>
        <end position="419"/>
    </location>
</feature>
<feature type="transmembrane region" description="Helical" evidence="7">
    <location>
        <begin position="108"/>
        <end position="126"/>
    </location>
</feature>
<evidence type="ECO:0000256" key="7">
    <source>
        <dbReference type="SAM" id="Phobius"/>
    </source>
</evidence>
<feature type="transmembrane region" description="Helical" evidence="7">
    <location>
        <begin position="310"/>
        <end position="329"/>
    </location>
</feature>
<dbReference type="OrthoDB" id="2250022at2759"/>
<evidence type="ECO:0000313" key="10">
    <source>
        <dbReference type="Proteomes" id="UP000006701"/>
    </source>
</evidence>
<keyword evidence="10" id="KW-1185">Reference proteome</keyword>
<gene>
    <name evidence="9" type="ORF">ACLA_016270</name>
</gene>
<comment type="subcellular location">
    <subcellularLocation>
        <location evidence="1">Membrane</location>
        <topology evidence="1">Multi-pass membrane protein</topology>
    </subcellularLocation>
</comment>
<evidence type="ECO:0000256" key="1">
    <source>
        <dbReference type="ARBA" id="ARBA00004141"/>
    </source>
</evidence>
<dbReference type="InterPro" id="IPR011701">
    <property type="entry name" value="MFS"/>
</dbReference>
<name>A1CBR3_ASPCL</name>
<dbReference type="HOGENOM" id="CLU_001265_0_6_1"/>
<organism evidence="9 10">
    <name type="scientific">Aspergillus clavatus (strain ATCC 1007 / CBS 513.65 / DSM 816 / NCTC 3887 / NRRL 1 / QM 1276 / 107)</name>
    <dbReference type="NCBI Taxonomy" id="344612"/>
    <lineage>
        <taxon>Eukaryota</taxon>
        <taxon>Fungi</taxon>
        <taxon>Dikarya</taxon>
        <taxon>Ascomycota</taxon>
        <taxon>Pezizomycotina</taxon>
        <taxon>Eurotiomycetes</taxon>
        <taxon>Eurotiomycetidae</taxon>
        <taxon>Eurotiales</taxon>
        <taxon>Aspergillaceae</taxon>
        <taxon>Aspergillus</taxon>
        <taxon>Aspergillus subgen. Fumigati</taxon>
    </lineage>
</organism>
<sequence length="487" mass="54193">MAHKESQFDDASISCQAVPVVDSLSEDEREIEPKLRRKLDTRIMPIAMLVYLLNYIDRSNYTAARLQGLERDLNLSTSQYQVGLSVFFVGYVLGPIPSNMLLNYLGRPSSFIGIFGVSWGLVTLLTSQVKGYGSLAACRFILGVVEAPLFPGIIFYLSKWYTQSELNMRISIFYSASLISNAFGSLIAAAILRGMDGDRGLSAWQWLYIIEGAISIFAGLIAWYLLPDFPENWSALSPEMKHVAMRRMTLQAAESDVDEGSAHSQLHGLKLAFTDPKAYIFVAMYTCLCGAIGSTNFFPTLTTSLGYNHTISLLLAAPPFLFITIISYIHSFFSDKLQTRFWFFLYPAPIAIAGLVTFMSVDAFGPKYFAAFLMLFCACMMGTVLSWAASTVPRPPAKRAVIFAFMNGVGNTASIWTPFTYRDADWPRYRLALGICVGLLVVATLLGTLMRLILARENKRLERDEREAVQGLQNGLSNGVRGFRYIL</sequence>
<dbReference type="FunFam" id="1.20.1250.20:FF:000057">
    <property type="entry name" value="MFS general substrate transporter"/>
    <property type="match status" value="1"/>
</dbReference>
<dbReference type="EMBL" id="DS027049">
    <property type="protein sequence ID" value="EAW13181.1"/>
    <property type="molecule type" value="Genomic_DNA"/>
</dbReference>
<evidence type="ECO:0000256" key="2">
    <source>
        <dbReference type="ARBA" id="ARBA00008335"/>
    </source>
</evidence>
<dbReference type="eggNOG" id="KOG2533">
    <property type="taxonomic scope" value="Eukaryota"/>
</dbReference>
<dbReference type="PANTHER" id="PTHR43791:SF78">
    <property type="entry name" value="TRANSPORTER, PUTATIVE (AFU_ORTHOLOGUE AFUA_3G01370)-RELATED"/>
    <property type="match status" value="1"/>
</dbReference>
<feature type="domain" description="Major facilitator superfamily (MFS) profile" evidence="8">
    <location>
        <begin position="43"/>
        <end position="459"/>
    </location>
</feature>
<evidence type="ECO:0000256" key="6">
    <source>
        <dbReference type="ARBA" id="ARBA00023136"/>
    </source>
</evidence>
<accession>A1CBR3</accession>
<feature type="transmembrane region" description="Helical" evidence="7">
    <location>
        <begin position="170"/>
        <end position="192"/>
    </location>
</feature>
<dbReference type="AlphaFoldDB" id="A1CBR3"/>
<dbReference type="OMA" id="MTIFFSA"/>
<evidence type="ECO:0000256" key="5">
    <source>
        <dbReference type="ARBA" id="ARBA00022989"/>
    </source>
</evidence>
<dbReference type="GO" id="GO:0016020">
    <property type="term" value="C:membrane"/>
    <property type="evidence" value="ECO:0007669"/>
    <property type="project" value="UniProtKB-SubCell"/>
</dbReference>
<feature type="transmembrane region" description="Helical" evidence="7">
    <location>
        <begin position="132"/>
        <end position="158"/>
    </location>
</feature>
<evidence type="ECO:0000256" key="4">
    <source>
        <dbReference type="ARBA" id="ARBA00022692"/>
    </source>
</evidence>
<dbReference type="PROSITE" id="PS50850">
    <property type="entry name" value="MFS"/>
    <property type="match status" value="1"/>
</dbReference>
<keyword evidence="5 7" id="KW-1133">Transmembrane helix</keyword>
<dbReference type="Proteomes" id="UP000006701">
    <property type="component" value="Unassembled WGS sequence"/>
</dbReference>
<dbReference type="GO" id="GO:0022857">
    <property type="term" value="F:transmembrane transporter activity"/>
    <property type="evidence" value="ECO:0007669"/>
    <property type="project" value="InterPro"/>
</dbReference>